<organism evidence="2 3">
    <name type="scientific">Papilio xuthus</name>
    <name type="common">Asian swallowtail butterfly</name>
    <dbReference type="NCBI Taxonomy" id="66420"/>
    <lineage>
        <taxon>Eukaryota</taxon>
        <taxon>Metazoa</taxon>
        <taxon>Ecdysozoa</taxon>
        <taxon>Arthropoda</taxon>
        <taxon>Hexapoda</taxon>
        <taxon>Insecta</taxon>
        <taxon>Pterygota</taxon>
        <taxon>Neoptera</taxon>
        <taxon>Endopterygota</taxon>
        <taxon>Lepidoptera</taxon>
        <taxon>Glossata</taxon>
        <taxon>Ditrysia</taxon>
        <taxon>Papilionoidea</taxon>
        <taxon>Papilionidae</taxon>
        <taxon>Papilioninae</taxon>
        <taxon>Papilio</taxon>
    </lineage>
</organism>
<dbReference type="EMBL" id="KQ459082">
    <property type="protein sequence ID" value="KPJ03799.1"/>
    <property type="molecule type" value="Genomic_DNA"/>
</dbReference>
<evidence type="ECO:0000313" key="2">
    <source>
        <dbReference type="EMBL" id="KPJ03799.1"/>
    </source>
</evidence>
<dbReference type="AlphaFoldDB" id="A0A0N1IMY2"/>
<accession>A0A0N1IMY2</accession>
<name>A0A0N1IMY2_PAPXU</name>
<proteinExistence type="predicted"/>
<evidence type="ECO:0000256" key="1">
    <source>
        <dbReference type="SAM" id="MobiDB-lite"/>
    </source>
</evidence>
<evidence type="ECO:0000313" key="3">
    <source>
        <dbReference type="Proteomes" id="UP000053268"/>
    </source>
</evidence>
<protein>
    <submittedName>
        <fullName evidence="2">Uncharacterized protein</fullName>
    </submittedName>
</protein>
<reference evidence="2 3" key="1">
    <citation type="journal article" date="2015" name="Nat. Commun.">
        <title>Outbred genome sequencing and CRISPR/Cas9 gene editing in butterflies.</title>
        <authorList>
            <person name="Li X."/>
            <person name="Fan D."/>
            <person name="Zhang W."/>
            <person name="Liu G."/>
            <person name="Zhang L."/>
            <person name="Zhao L."/>
            <person name="Fang X."/>
            <person name="Chen L."/>
            <person name="Dong Y."/>
            <person name="Chen Y."/>
            <person name="Ding Y."/>
            <person name="Zhao R."/>
            <person name="Feng M."/>
            <person name="Zhu Y."/>
            <person name="Feng Y."/>
            <person name="Jiang X."/>
            <person name="Zhu D."/>
            <person name="Xiang H."/>
            <person name="Feng X."/>
            <person name="Li S."/>
            <person name="Wang J."/>
            <person name="Zhang G."/>
            <person name="Kronforst M.R."/>
            <person name="Wang W."/>
        </authorList>
    </citation>
    <scope>NUCLEOTIDE SEQUENCE [LARGE SCALE GENOMIC DNA]</scope>
    <source>
        <strain evidence="2">Ya'a_city_454_Px</strain>
        <tissue evidence="2">Whole body</tissue>
    </source>
</reference>
<dbReference type="Proteomes" id="UP000053268">
    <property type="component" value="Unassembled WGS sequence"/>
</dbReference>
<keyword evidence="3" id="KW-1185">Reference proteome</keyword>
<sequence>MSSQLNNNIEENTETVKDEEVEDEINVEVNVDTAAEVSTVIRRPQITHSNGKIERKGILTIVVNVKSQKEKPEPFDGLKELLEKDLIAPIKSYFKIVNGASVADL</sequence>
<feature type="region of interest" description="Disordered" evidence="1">
    <location>
        <begin position="1"/>
        <end position="23"/>
    </location>
</feature>
<gene>
    <name evidence="2" type="ORF">RR46_00372</name>
</gene>
<feature type="compositionally biased region" description="Acidic residues" evidence="1">
    <location>
        <begin position="11"/>
        <end position="23"/>
    </location>
</feature>